<dbReference type="OrthoDB" id="3626727at2"/>
<comment type="caution">
    <text evidence="1">The sequence shown here is derived from an EMBL/GenBank/DDBJ whole genome shotgun (WGS) entry which is preliminary data.</text>
</comment>
<sequence>MAEAVNDPHVHVGKDVVHGDAAARNLLASTFGLVGELPNTVTTGCGSTVPYAMTSPRPESVTCLPCREYARARHLRLAEQVEGLARMPGSPVTAAQAHEAATRHRDLANRFGRLT</sequence>
<evidence type="ECO:0000313" key="1">
    <source>
        <dbReference type="EMBL" id="PXY37307.1"/>
    </source>
</evidence>
<protein>
    <submittedName>
        <fullName evidence="1">Uncharacterized protein</fullName>
    </submittedName>
</protein>
<accession>A0A318LRQ7</accession>
<proteinExistence type="predicted"/>
<dbReference type="EMBL" id="MASU01000003">
    <property type="protein sequence ID" value="PXY37307.1"/>
    <property type="molecule type" value="Genomic_DNA"/>
</dbReference>
<dbReference type="RefSeq" id="WP_110335102.1">
    <property type="nucleotide sequence ID" value="NZ_JBHVKT010000037.1"/>
</dbReference>
<organism evidence="1 2">
    <name type="scientific">Prauserella flavalba</name>
    <dbReference type="NCBI Taxonomy" id="1477506"/>
    <lineage>
        <taxon>Bacteria</taxon>
        <taxon>Bacillati</taxon>
        <taxon>Actinomycetota</taxon>
        <taxon>Actinomycetes</taxon>
        <taxon>Pseudonocardiales</taxon>
        <taxon>Pseudonocardiaceae</taxon>
        <taxon>Prauserella</taxon>
    </lineage>
</organism>
<gene>
    <name evidence="1" type="ORF">BA062_06090</name>
</gene>
<dbReference type="AlphaFoldDB" id="A0A318LRQ7"/>
<evidence type="ECO:0000313" key="2">
    <source>
        <dbReference type="Proteomes" id="UP000247892"/>
    </source>
</evidence>
<keyword evidence="2" id="KW-1185">Reference proteome</keyword>
<reference evidence="1 2" key="1">
    <citation type="submission" date="2016-07" db="EMBL/GenBank/DDBJ databases">
        <title>Draft genome sequence of Prauserella sp. YIM 121212, isolated from alkaline soil.</title>
        <authorList>
            <person name="Ruckert C."/>
            <person name="Albersmeier A."/>
            <person name="Jiang C.-L."/>
            <person name="Jiang Y."/>
            <person name="Kalinowski J."/>
            <person name="Schneider O."/>
            <person name="Winkler A."/>
            <person name="Zotchev S.B."/>
        </authorList>
    </citation>
    <scope>NUCLEOTIDE SEQUENCE [LARGE SCALE GENOMIC DNA]</scope>
    <source>
        <strain evidence="1 2">YIM 121212</strain>
    </source>
</reference>
<dbReference type="Proteomes" id="UP000247892">
    <property type="component" value="Unassembled WGS sequence"/>
</dbReference>
<name>A0A318LRQ7_9PSEU</name>